<feature type="non-terminal residue" evidence="1">
    <location>
        <position position="1"/>
    </location>
</feature>
<accession>A0A382JLH7</accession>
<dbReference type="Gene3D" id="2.60.120.200">
    <property type="match status" value="1"/>
</dbReference>
<feature type="non-terminal residue" evidence="1">
    <location>
        <position position="437"/>
    </location>
</feature>
<dbReference type="SUPFAM" id="SSF49899">
    <property type="entry name" value="Concanavalin A-like lectins/glucanases"/>
    <property type="match status" value="1"/>
</dbReference>
<protein>
    <recommendedName>
        <fullName evidence="2">PA14 domain-containing protein</fullName>
    </recommendedName>
</protein>
<sequence>GENPDARNRTWHGMIDDVGIWDRPITEEEIALIYNGGDGTPLVSQGLGVSIPYVSKLRAGPGGFGFKVADEPTVEVDVDSVVVSVDGSDVDVARSKEDGVTIIKYTAADPFAPNTEHVMTFSYVDTDGKARKLEKDFKVKGYTLVDAGSMADSSLQGDSGFIANITQISIGQSEKQSLHGNRTANAEKAFTGWGLDPVFEEPYLNEADIDSEDGWSYYPVWVETVNQNQDAFEGGVESGNFTSNNGYPDEEIPGIPGWLGETDGIVGEFIALLDLAKGSYTFGVNSDDGFRATIGANFNDILSQEIGGFEGGRSASDTKFDFYVAEAGLYPYRVLWYEGTGGASIELFSMVDIDGKATKVLLNDPDVEGAIMAYLIKGFETDVSTIERVSTGRAAVVSVMPAPGEKRVESTSSIEVVIENGSATTVDQASVKVTLNG</sequence>
<dbReference type="AlphaFoldDB" id="A0A382JLH7"/>
<proteinExistence type="predicted"/>
<evidence type="ECO:0000313" key="1">
    <source>
        <dbReference type="EMBL" id="SVC12980.1"/>
    </source>
</evidence>
<evidence type="ECO:0008006" key="2">
    <source>
        <dbReference type="Google" id="ProtNLM"/>
    </source>
</evidence>
<dbReference type="InterPro" id="IPR013320">
    <property type="entry name" value="ConA-like_dom_sf"/>
</dbReference>
<reference evidence="1" key="1">
    <citation type="submission" date="2018-05" db="EMBL/GenBank/DDBJ databases">
        <authorList>
            <person name="Lanie J.A."/>
            <person name="Ng W.-L."/>
            <person name="Kazmierczak K.M."/>
            <person name="Andrzejewski T.M."/>
            <person name="Davidsen T.M."/>
            <person name="Wayne K.J."/>
            <person name="Tettelin H."/>
            <person name="Glass J.I."/>
            <person name="Rusch D."/>
            <person name="Podicherti R."/>
            <person name="Tsui H.-C.T."/>
            <person name="Winkler M.E."/>
        </authorList>
    </citation>
    <scope>NUCLEOTIDE SEQUENCE</scope>
</reference>
<dbReference type="EMBL" id="UINC01075113">
    <property type="protein sequence ID" value="SVC12980.1"/>
    <property type="molecule type" value="Genomic_DNA"/>
</dbReference>
<name>A0A382JLH7_9ZZZZ</name>
<organism evidence="1">
    <name type="scientific">marine metagenome</name>
    <dbReference type="NCBI Taxonomy" id="408172"/>
    <lineage>
        <taxon>unclassified sequences</taxon>
        <taxon>metagenomes</taxon>
        <taxon>ecological metagenomes</taxon>
    </lineage>
</organism>
<gene>
    <name evidence="1" type="ORF">METZ01_LOCUS265834</name>
</gene>